<dbReference type="Proteomes" id="UP000483820">
    <property type="component" value="Chromosome V"/>
</dbReference>
<organism evidence="3 4">
    <name type="scientific">Caenorhabditis remanei</name>
    <name type="common">Caenorhabditis vulgaris</name>
    <dbReference type="NCBI Taxonomy" id="31234"/>
    <lineage>
        <taxon>Eukaryota</taxon>
        <taxon>Metazoa</taxon>
        <taxon>Ecdysozoa</taxon>
        <taxon>Nematoda</taxon>
        <taxon>Chromadorea</taxon>
        <taxon>Rhabditida</taxon>
        <taxon>Rhabditina</taxon>
        <taxon>Rhabditomorpha</taxon>
        <taxon>Rhabditoidea</taxon>
        <taxon>Rhabditidae</taxon>
        <taxon>Peloderinae</taxon>
        <taxon>Caenorhabditis</taxon>
    </lineage>
</organism>
<feature type="transmembrane region" description="Helical" evidence="1">
    <location>
        <begin position="240"/>
        <end position="262"/>
    </location>
</feature>
<dbReference type="Pfam" id="PF10328">
    <property type="entry name" value="7TM_GPCR_Srx"/>
    <property type="match status" value="1"/>
</dbReference>
<gene>
    <name evidence="3" type="ORF">GCK72_018663</name>
</gene>
<name>A0A6A5GCI9_CAERE</name>
<dbReference type="GeneID" id="9825500"/>
<dbReference type="InterPro" id="IPR019430">
    <property type="entry name" value="7TM_GPCR_serpentine_rcpt_Srx"/>
</dbReference>
<dbReference type="PANTHER" id="PTHR46611">
    <property type="entry name" value="SERPENTINE RECEPTOR, CLASS X-RELATED"/>
    <property type="match status" value="1"/>
</dbReference>
<dbReference type="PANTHER" id="PTHR46611:SF5">
    <property type="entry name" value="7TM GPCR SERPENTINE RECEPTOR CLASS X (SRX) DOMAIN-CONTAINING PROTEIN"/>
    <property type="match status" value="1"/>
</dbReference>
<dbReference type="EMBL" id="WUAV01000005">
    <property type="protein sequence ID" value="KAF1752109.1"/>
    <property type="molecule type" value="Genomic_DNA"/>
</dbReference>
<comment type="caution">
    <text evidence="3">The sequence shown here is derived from an EMBL/GenBank/DDBJ whole genome shotgun (WGS) entry which is preliminary data.</text>
</comment>
<keyword evidence="1" id="KW-0812">Transmembrane</keyword>
<evidence type="ECO:0000256" key="1">
    <source>
        <dbReference type="SAM" id="Phobius"/>
    </source>
</evidence>
<dbReference type="AlphaFoldDB" id="A0A6A5GCI9"/>
<feature type="transmembrane region" description="Helical" evidence="1">
    <location>
        <begin position="111"/>
        <end position="133"/>
    </location>
</feature>
<evidence type="ECO:0000313" key="3">
    <source>
        <dbReference type="EMBL" id="KAF1752109.1"/>
    </source>
</evidence>
<feature type="transmembrane region" description="Helical" evidence="1">
    <location>
        <begin position="194"/>
        <end position="219"/>
    </location>
</feature>
<protein>
    <recommendedName>
        <fullName evidence="2">7TM GPCR serpentine receptor class x (Srx) domain-containing protein</fullName>
    </recommendedName>
</protein>
<keyword evidence="1" id="KW-1133">Transmembrane helix</keyword>
<dbReference type="CTD" id="9825500"/>
<feature type="domain" description="7TM GPCR serpentine receptor class x (Srx)" evidence="2">
    <location>
        <begin position="35"/>
        <end position="294"/>
    </location>
</feature>
<dbReference type="KEGG" id="crq:GCK72_018663"/>
<dbReference type="RefSeq" id="XP_053581592.1">
    <property type="nucleotide sequence ID" value="XM_053732679.1"/>
</dbReference>
<sequence length="332" mass="38181">MQQLNRQQKDREKNFQNCQRVLLCLQAFIGLQLVLTSIFGSTVNFYLFYKFLKRDGKANGFQKICLVKTLPNFMICFAFLLWVVPVTALDLTYSQLPYRLNSIVGSLAGSWAYLFTPFLQVSLSCNRFYVLYFPFGIKILKRVPVTNISIGSSILLVTCVCSVGLQETCGYVYDPNYFTWRPEGLPCADKLSEVILFMIFSITFTSNAFNVGTGARLLVNKMVGMNREEASRRRKRWMIMFTQSVIQDCLHLVDIINATYIWKLSEELWFQFLFLTLSFIIIYTLDGVVMFIFNSDIQPAWFRKVIQMQPARSSNVIIVASKASTSNTNQMS</sequence>
<feature type="transmembrane region" description="Helical" evidence="1">
    <location>
        <begin position="20"/>
        <end position="49"/>
    </location>
</feature>
<evidence type="ECO:0000313" key="4">
    <source>
        <dbReference type="Proteomes" id="UP000483820"/>
    </source>
</evidence>
<feature type="transmembrane region" description="Helical" evidence="1">
    <location>
        <begin position="268"/>
        <end position="293"/>
    </location>
</feature>
<keyword evidence="1" id="KW-0472">Membrane</keyword>
<feature type="transmembrane region" description="Helical" evidence="1">
    <location>
        <begin position="70"/>
        <end position="91"/>
    </location>
</feature>
<proteinExistence type="predicted"/>
<feature type="transmembrane region" description="Helical" evidence="1">
    <location>
        <begin position="145"/>
        <end position="165"/>
    </location>
</feature>
<accession>A0A6A5GCI9</accession>
<reference evidence="3 4" key="1">
    <citation type="submission" date="2019-12" db="EMBL/GenBank/DDBJ databases">
        <title>Chromosome-level assembly of the Caenorhabditis remanei genome.</title>
        <authorList>
            <person name="Teterina A.A."/>
            <person name="Willis J.H."/>
            <person name="Phillips P.C."/>
        </authorList>
    </citation>
    <scope>NUCLEOTIDE SEQUENCE [LARGE SCALE GENOMIC DNA]</scope>
    <source>
        <strain evidence="3 4">PX506</strain>
        <tissue evidence="3">Whole organism</tissue>
    </source>
</reference>
<evidence type="ECO:0000259" key="2">
    <source>
        <dbReference type="Pfam" id="PF10328"/>
    </source>
</evidence>